<dbReference type="EMBL" id="CP070496">
    <property type="protein sequence ID" value="QSB04255.1"/>
    <property type="molecule type" value="Genomic_DNA"/>
</dbReference>
<evidence type="ECO:0000256" key="2">
    <source>
        <dbReference type="ARBA" id="ARBA00022618"/>
    </source>
</evidence>
<organism evidence="13 14">
    <name type="scientific">Natronoglycomyces albus</name>
    <dbReference type="NCBI Taxonomy" id="2811108"/>
    <lineage>
        <taxon>Bacteria</taxon>
        <taxon>Bacillati</taxon>
        <taxon>Actinomycetota</taxon>
        <taxon>Actinomycetes</taxon>
        <taxon>Glycomycetales</taxon>
        <taxon>Glycomycetaceae</taxon>
        <taxon>Natronoglycomyces</taxon>
    </lineage>
</organism>
<evidence type="ECO:0000256" key="7">
    <source>
        <dbReference type="ARBA" id="ARBA00023136"/>
    </source>
</evidence>
<evidence type="ECO:0000256" key="9">
    <source>
        <dbReference type="ARBA" id="ARBA00023316"/>
    </source>
</evidence>
<dbReference type="GO" id="GO:0009252">
    <property type="term" value="P:peptidoglycan biosynthetic process"/>
    <property type="evidence" value="ECO:0007669"/>
    <property type="project" value="UniProtKB-UniRule"/>
</dbReference>
<evidence type="ECO:0000256" key="10">
    <source>
        <dbReference type="HAMAP-Rule" id="MF_00033"/>
    </source>
</evidence>
<comment type="pathway">
    <text evidence="10">Cell wall biogenesis; peptidoglycan biosynthesis.</text>
</comment>
<evidence type="ECO:0000313" key="13">
    <source>
        <dbReference type="EMBL" id="QSB04255.1"/>
    </source>
</evidence>
<feature type="binding site" evidence="10">
    <location>
        <position position="170"/>
    </location>
    <ligand>
        <name>UDP-N-acetyl-alpha-D-glucosamine</name>
        <dbReference type="ChEBI" id="CHEBI:57705"/>
    </ligand>
</feature>
<dbReference type="GO" id="GO:0005975">
    <property type="term" value="P:carbohydrate metabolic process"/>
    <property type="evidence" value="ECO:0007669"/>
    <property type="project" value="InterPro"/>
</dbReference>
<dbReference type="KEGG" id="nav:JQS30_10625"/>
<feature type="binding site" evidence="10">
    <location>
        <position position="300"/>
    </location>
    <ligand>
        <name>UDP-N-acetyl-alpha-D-glucosamine</name>
        <dbReference type="ChEBI" id="CHEBI:57705"/>
    </ligand>
</feature>
<keyword evidence="4 10" id="KW-0808">Transferase</keyword>
<dbReference type="UniPathway" id="UPA00219"/>
<evidence type="ECO:0000259" key="12">
    <source>
        <dbReference type="Pfam" id="PF04101"/>
    </source>
</evidence>
<dbReference type="CDD" id="cd03785">
    <property type="entry name" value="GT28_MurG"/>
    <property type="match status" value="1"/>
</dbReference>
<keyword evidence="3 10" id="KW-0328">Glycosyltransferase</keyword>
<dbReference type="InterPro" id="IPR004276">
    <property type="entry name" value="GlycoTrans_28_N"/>
</dbReference>
<dbReference type="InterPro" id="IPR007235">
    <property type="entry name" value="Glyco_trans_28_C"/>
</dbReference>
<evidence type="ECO:0000256" key="5">
    <source>
        <dbReference type="ARBA" id="ARBA00022960"/>
    </source>
</evidence>
<comment type="catalytic activity">
    <reaction evidence="10">
        <text>di-trans,octa-cis-undecaprenyl diphospho-N-acetyl-alpha-D-muramoyl-L-alanyl-D-glutamyl-meso-2,6-diaminopimeloyl-D-alanyl-D-alanine + UDP-N-acetyl-alpha-D-glucosamine = di-trans,octa-cis-undecaprenyl diphospho-[N-acetyl-alpha-D-glucosaminyl-(1-&gt;4)]-N-acetyl-alpha-D-muramoyl-L-alanyl-D-glutamyl-meso-2,6-diaminopimeloyl-D-alanyl-D-alanine + UDP + H(+)</text>
        <dbReference type="Rhea" id="RHEA:31227"/>
        <dbReference type="ChEBI" id="CHEBI:15378"/>
        <dbReference type="ChEBI" id="CHEBI:57705"/>
        <dbReference type="ChEBI" id="CHEBI:58223"/>
        <dbReference type="ChEBI" id="CHEBI:61387"/>
        <dbReference type="ChEBI" id="CHEBI:61388"/>
        <dbReference type="EC" id="2.4.1.227"/>
    </reaction>
</comment>
<dbReference type="GO" id="GO:0008360">
    <property type="term" value="P:regulation of cell shape"/>
    <property type="evidence" value="ECO:0007669"/>
    <property type="project" value="UniProtKB-KW"/>
</dbReference>
<dbReference type="Gene3D" id="3.40.50.2000">
    <property type="entry name" value="Glycogen Phosphorylase B"/>
    <property type="match status" value="2"/>
</dbReference>
<dbReference type="GO" id="GO:0050511">
    <property type="term" value="F:undecaprenyldiphospho-muramoylpentapeptide beta-N-acetylglucosaminyltransferase activity"/>
    <property type="evidence" value="ECO:0007669"/>
    <property type="project" value="UniProtKB-UniRule"/>
</dbReference>
<dbReference type="GO" id="GO:0051301">
    <property type="term" value="P:cell division"/>
    <property type="evidence" value="ECO:0007669"/>
    <property type="project" value="UniProtKB-KW"/>
</dbReference>
<keyword evidence="1 10" id="KW-1003">Cell membrane</keyword>
<comment type="subcellular location">
    <subcellularLocation>
        <location evidence="10">Cell membrane</location>
        <topology evidence="10">Peripheral membrane protein</topology>
        <orientation evidence="10">Cytoplasmic side</orientation>
    </subcellularLocation>
</comment>
<evidence type="ECO:0000256" key="3">
    <source>
        <dbReference type="ARBA" id="ARBA00022676"/>
    </source>
</evidence>
<protein>
    <recommendedName>
        <fullName evidence="10">UDP-N-acetylglucosamine--N-acetylmuramyl-(pentapeptide) pyrophosphoryl-undecaprenol N-acetylglucosamine transferase</fullName>
        <ecNumber evidence="10">2.4.1.227</ecNumber>
    </recommendedName>
    <alternativeName>
        <fullName evidence="10">Undecaprenyl-PP-MurNAc-pentapeptide-UDPGlcNAc GlcNAc transferase</fullName>
    </alternativeName>
</protein>
<dbReference type="InterPro" id="IPR006009">
    <property type="entry name" value="GlcNAc_MurG"/>
</dbReference>
<evidence type="ECO:0000313" key="14">
    <source>
        <dbReference type="Proteomes" id="UP000662939"/>
    </source>
</evidence>
<dbReference type="HAMAP" id="MF_00033">
    <property type="entry name" value="MurG"/>
    <property type="match status" value="1"/>
</dbReference>
<keyword evidence="2 10" id="KW-0132">Cell division</keyword>
<keyword evidence="14" id="KW-1185">Reference proteome</keyword>
<dbReference type="AlphaFoldDB" id="A0A895XML5"/>
<accession>A0A895XML5</accession>
<evidence type="ECO:0000256" key="8">
    <source>
        <dbReference type="ARBA" id="ARBA00023306"/>
    </source>
</evidence>
<name>A0A895XML5_9ACTN</name>
<keyword evidence="7 10" id="KW-0472">Membrane</keyword>
<keyword evidence="6 10" id="KW-0573">Peptidoglycan synthesis</keyword>
<feature type="domain" description="Glycosyl transferase family 28 C-terminal" evidence="12">
    <location>
        <begin position="197"/>
        <end position="357"/>
    </location>
</feature>
<evidence type="ECO:0000256" key="4">
    <source>
        <dbReference type="ARBA" id="ARBA00022679"/>
    </source>
</evidence>
<reference evidence="13" key="1">
    <citation type="submission" date="2021-02" db="EMBL/GenBank/DDBJ databases">
        <title>Natronoglycomyces albus gen. nov., sp. nov, a haloalkaliphilic actinobacterium from a soda solonchak soil.</title>
        <authorList>
            <person name="Sorokin D.Y."/>
            <person name="Khijniak T.V."/>
            <person name="Zakharycheva A.P."/>
            <person name="Boueva O.V."/>
            <person name="Ariskina E.V."/>
            <person name="Hahnke R.L."/>
            <person name="Bunk B."/>
            <person name="Sproer C."/>
            <person name="Schumann P."/>
            <person name="Evtushenko L.I."/>
            <person name="Kublanov I.V."/>
        </authorList>
    </citation>
    <scope>NUCLEOTIDE SEQUENCE</scope>
    <source>
        <strain evidence="13">DSM 106290</strain>
    </source>
</reference>
<dbReference type="GO" id="GO:0071555">
    <property type="term" value="P:cell wall organization"/>
    <property type="evidence" value="ECO:0007669"/>
    <property type="project" value="UniProtKB-KW"/>
</dbReference>
<dbReference type="Pfam" id="PF04101">
    <property type="entry name" value="Glyco_tran_28_C"/>
    <property type="match status" value="1"/>
</dbReference>
<keyword evidence="9 10" id="KW-0961">Cell wall biogenesis/degradation</keyword>
<evidence type="ECO:0000256" key="6">
    <source>
        <dbReference type="ARBA" id="ARBA00022984"/>
    </source>
</evidence>
<evidence type="ECO:0000259" key="11">
    <source>
        <dbReference type="Pfam" id="PF03033"/>
    </source>
</evidence>
<feature type="binding site" evidence="10">
    <location>
        <position position="128"/>
    </location>
    <ligand>
        <name>UDP-N-acetyl-alpha-D-glucosamine</name>
        <dbReference type="ChEBI" id="CHEBI:57705"/>
    </ligand>
</feature>
<comment type="similarity">
    <text evidence="10">Belongs to the glycosyltransferase 28 family. MurG subfamily.</text>
</comment>
<dbReference type="PANTHER" id="PTHR21015">
    <property type="entry name" value="UDP-N-ACETYLGLUCOSAMINE--N-ACETYLMURAMYL-(PENTAPEPTIDE) PYROPHOSPHORYL-UNDECAPRENOL N-ACETYLGLUCOSAMINE TRANSFERASE 1"/>
    <property type="match status" value="1"/>
</dbReference>
<dbReference type="RefSeq" id="WP_213170254.1">
    <property type="nucleotide sequence ID" value="NZ_CP070496.1"/>
</dbReference>
<dbReference type="EC" id="2.4.1.227" evidence="10"/>
<dbReference type="Proteomes" id="UP000662939">
    <property type="component" value="Chromosome"/>
</dbReference>
<dbReference type="Pfam" id="PF03033">
    <property type="entry name" value="Glyco_transf_28"/>
    <property type="match status" value="1"/>
</dbReference>
<evidence type="ECO:0000256" key="1">
    <source>
        <dbReference type="ARBA" id="ARBA00022475"/>
    </source>
</evidence>
<dbReference type="PANTHER" id="PTHR21015:SF22">
    <property type="entry name" value="GLYCOSYLTRANSFERASE"/>
    <property type="match status" value="1"/>
</dbReference>
<keyword evidence="5 10" id="KW-0133">Cell shape</keyword>
<feature type="binding site" evidence="10">
    <location>
        <position position="204"/>
    </location>
    <ligand>
        <name>UDP-N-acetyl-alpha-D-glucosamine</name>
        <dbReference type="ChEBI" id="CHEBI:57705"/>
    </ligand>
</feature>
<dbReference type="GO" id="GO:0005886">
    <property type="term" value="C:plasma membrane"/>
    <property type="evidence" value="ECO:0007669"/>
    <property type="project" value="UniProtKB-SubCell"/>
</dbReference>
<sequence>MSQLNSVVLAGGGTGGHIYPLLAYADCLRRHNPDIRITCLGTEKGLENELIPKAGYTLRNVPAHQLPRKVNLDLLLTAPRMLKAMKATRNILDEVAADAVVGFGGYVAVPAYLAAWRRKTPMVVFEFNDPPGVANKLALKFSDNLALGFPHLPQAVPLLADGHVTGVPLRTSIATLDRAARRQEACAHFGLDPSRPTLFVYGGSQGAKSINDAVSGAAESLTNNGIQVLHVIGARREEPVVIPDNLAARYVTMPYLNEMELGYAAADMVMARGGSMTVAEVTAMGLPTVFVPMPWGNREQYRTAGPVVAAGGAIFCDDEDLTPSWIDGSLIPLITDRHRLSEMAAASAGFGRRDGDEALREFTLKAVSQNA</sequence>
<feature type="domain" description="Glycosyltransferase family 28 N-terminal" evidence="11">
    <location>
        <begin position="7"/>
        <end position="144"/>
    </location>
</feature>
<proteinExistence type="inferred from homology"/>
<feature type="binding site" evidence="10">
    <location>
        <begin position="14"/>
        <end position="16"/>
    </location>
    <ligand>
        <name>UDP-N-acetyl-alpha-D-glucosamine</name>
        <dbReference type="ChEBI" id="CHEBI:57705"/>
    </ligand>
</feature>
<gene>
    <name evidence="10" type="primary">murG</name>
    <name evidence="13" type="ORF">JQS30_10625</name>
</gene>
<dbReference type="SUPFAM" id="SSF53756">
    <property type="entry name" value="UDP-Glycosyltransferase/glycogen phosphorylase"/>
    <property type="match status" value="1"/>
</dbReference>
<comment type="function">
    <text evidence="10">Cell wall formation. Catalyzes the transfer of a GlcNAc subunit on undecaprenyl-pyrophosphoryl-MurNAc-pentapeptide (lipid intermediate I) to form undecaprenyl-pyrophosphoryl-MurNAc-(pentapeptide)GlcNAc (lipid intermediate II).</text>
</comment>
<comment type="caution">
    <text evidence="10">Lacks conserved residue(s) required for the propagation of feature annotation.</text>
</comment>
<keyword evidence="8 10" id="KW-0131">Cell cycle</keyword>